<accession>A0A5B7EGW8</accession>
<gene>
    <name evidence="2" type="ORF">E2C01_026741</name>
</gene>
<evidence type="ECO:0000313" key="3">
    <source>
        <dbReference type="Proteomes" id="UP000324222"/>
    </source>
</evidence>
<dbReference type="EMBL" id="VSRR010002827">
    <property type="protein sequence ID" value="MPC33392.1"/>
    <property type="molecule type" value="Genomic_DNA"/>
</dbReference>
<keyword evidence="3" id="KW-1185">Reference proteome</keyword>
<sequence length="189" mass="22362">MKRTTRKRDPALEKMESLSEMWVNDQSRRRMPRSREVLLGQYTRCAVLTMEEMEQQQQGLPLEEPLEATRSDLNDGPREDEGNDHEFQPGREEQHRLRRWNRDHRRQKLRILGEEVNLSRYTQCNQTLRRFKASLNEHFRTGFDLVDASAQEHPNLQLKVRPNVKREVIITALNEESAKILATTNSLND</sequence>
<comment type="caution">
    <text evidence="2">The sequence shown here is derived from an EMBL/GenBank/DDBJ whole genome shotgun (WGS) entry which is preliminary data.</text>
</comment>
<reference evidence="2 3" key="1">
    <citation type="submission" date="2019-05" db="EMBL/GenBank/DDBJ databases">
        <title>Another draft genome of Portunus trituberculatus and its Hox gene families provides insights of decapod evolution.</title>
        <authorList>
            <person name="Jeong J.-H."/>
            <person name="Song I."/>
            <person name="Kim S."/>
            <person name="Choi T."/>
            <person name="Kim D."/>
            <person name="Ryu S."/>
            <person name="Kim W."/>
        </authorList>
    </citation>
    <scope>NUCLEOTIDE SEQUENCE [LARGE SCALE GENOMIC DNA]</scope>
    <source>
        <tissue evidence="2">Muscle</tissue>
    </source>
</reference>
<feature type="compositionally biased region" description="Basic and acidic residues" evidence="1">
    <location>
        <begin position="67"/>
        <end position="95"/>
    </location>
</feature>
<feature type="region of interest" description="Disordered" evidence="1">
    <location>
        <begin position="53"/>
        <end position="97"/>
    </location>
</feature>
<proteinExistence type="predicted"/>
<evidence type="ECO:0000256" key="1">
    <source>
        <dbReference type="SAM" id="MobiDB-lite"/>
    </source>
</evidence>
<organism evidence="2 3">
    <name type="scientific">Portunus trituberculatus</name>
    <name type="common">Swimming crab</name>
    <name type="synonym">Neptunus trituberculatus</name>
    <dbReference type="NCBI Taxonomy" id="210409"/>
    <lineage>
        <taxon>Eukaryota</taxon>
        <taxon>Metazoa</taxon>
        <taxon>Ecdysozoa</taxon>
        <taxon>Arthropoda</taxon>
        <taxon>Crustacea</taxon>
        <taxon>Multicrustacea</taxon>
        <taxon>Malacostraca</taxon>
        <taxon>Eumalacostraca</taxon>
        <taxon>Eucarida</taxon>
        <taxon>Decapoda</taxon>
        <taxon>Pleocyemata</taxon>
        <taxon>Brachyura</taxon>
        <taxon>Eubrachyura</taxon>
        <taxon>Portunoidea</taxon>
        <taxon>Portunidae</taxon>
        <taxon>Portuninae</taxon>
        <taxon>Portunus</taxon>
    </lineage>
</organism>
<evidence type="ECO:0000313" key="2">
    <source>
        <dbReference type="EMBL" id="MPC33392.1"/>
    </source>
</evidence>
<protein>
    <submittedName>
        <fullName evidence="2">Uncharacterized protein</fullName>
    </submittedName>
</protein>
<dbReference type="Proteomes" id="UP000324222">
    <property type="component" value="Unassembled WGS sequence"/>
</dbReference>
<dbReference type="AlphaFoldDB" id="A0A5B7EGW8"/>
<name>A0A5B7EGW8_PORTR</name>